<dbReference type="GO" id="GO:0003735">
    <property type="term" value="F:structural constituent of ribosome"/>
    <property type="evidence" value="ECO:0007669"/>
    <property type="project" value="InterPro"/>
</dbReference>
<dbReference type="InterPro" id="IPR036769">
    <property type="entry name" value="Ribosomal_uL11_C_sf"/>
</dbReference>
<keyword evidence="2" id="KW-0689">Ribosomal protein</keyword>
<dbReference type="InterPro" id="IPR036796">
    <property type="entry name" value="Ribosomal_uL11_N_sf"/>
</dbReference>
<dbReference type="GO" id="GO:0006412">
    <property type="term" value="P:translation"/>
    <property type="evidence" value="ECO:0007669"/>
    <property type="project" value="InterPro"/>
</dbReference>
<dbReference type="PANTHER" id="PTHR11661">
    <property type="entry name" value="60S RIBOSOMAL PROTEIN L12"/>
    <property type="match status" value="1"/>
</dbReference>
<dbReference type="InterPro" id="IPR000911">
    <property type="entry name" value="Ribosomal_uL11"/>
</dbReference>
<dbReference type="Pfam" id="PF00298">
    <property type="entry name" value="Ribosomal_L11"/>
    <property type="match status" value="1"/>
</dbReference>
<dbReference type="InterPro" id="IPR020783">
    <property type="entry name" value="Ribosomal_uL11_C"/>
</dbReference>
<evidence type="ECO:0000313" key="6">
    <source>
        <dbReference type="EMBL" id="KAK2653960.1"/>
    </source>
</evidence>
<dbReference type="Gene3D" id="1.10.10.250">
    <property type="entry name" value="Ribosomal protein L11, C-terminal domain"/>
    <property type="match status" value="1"/>
</dbReference>
<dbReference type="SUPFAM" id="SSF46906">
    <property type="entry name" value="Ribosomal protein L11, C-terminal domain"/>
    <property type="match status" value="1"/>
</dbReference>
<sequence length="112" mass="12428">MAFCKDFNARMQKYKPDTPMSVTIPAFKDNTFEFTVKSSSVSWYLKKAAGVESGSSRTGHVTASKVMLTHIYEIALVKQLDPYCQYKSLASICKSIMGTANTMGIQVVKDLD</sequence>
<organism evidence="6 7">
    <name type="scientific">Dipteronia dyeriana</name>
    <dbReference type="NCBI Taxonomy" id="168575"/>
    <lineage>
        <taxon>Eukaryota</taxon>
        <taxon>Viridiplantae</taxon>
        <taxon>Streptophyta</taxon>
        <taxon>Embryophyta</taxon>
        <taxon>Tracheophyta</taxon>
        <taxon>Spermatophyta</taxon>
        <taxon>Magnoliopsida</taxon>
        <taxon>eudicotyledons</taxon>
        <taxon>Gunneridae</taxon>
        <taxon>Pentapetalae</taxon>
        <taxon>rosids</taxon>
        <taxon>malvids</taxon>
        <taxon>Sapindales</taxon>
        <taxon>Sapindaceae</taxon>
        <taxon>Hippocastanoideae</taxon>
        <taxon>Acereae</taxon>
        <taxon>Dipteronia</taxon>
    </lineage>
</organism>
<accession>A0AAD9X703</accession>
<evidence type="ECO:0000313" key="7">
    <source>
        <dbReference type="Proteomes" id="UP001280121"/>
    </source>
</evidence>
<dbReference type="FunFam" id="1.10.10.250:FF:000003">
    <property type="entry name" value="Mitochondrial ribosomal protein L11"/>
    <property type="match status" value="1"/>
</dbReference>
<evidence type="ECO:0000256" key="4">
    <source>
        <dbReference type="ARBA" id="ARBA00040104"/>
    </source>
</evidence>
<reference evidence="6" key="1">
    <citation type="journal article" date="2023" name="Plant J.">
        <title>Genome sequences and population genomics provide insights into the demographic history, inbreeding, and mutation load of two 'living fossil' tree species of Dipteronia.</title>
        <authorList>
            <person name="Feng Y."/>
            <person name="Comes H.P."/>
            <person name="Chen J."/>
            <person name="Zhu S."/>
            <person name="Lu R."/>
            <person name="Zhang X."/>
            <person name="Li P."/>
            <person name="Qiu J."/>
            <person name="Olsen K.M."/>
            <person name="Qiu Y."/>
        </authorList>
    </citation>
    <scope>NUCLEOTIDE SEQUENCE</scope>
    <source>
        <strain evidence="6">KIB01</strain>
    </source>
</reference>
<keyword evidence="3" id="KW-0687">Ribonucleoprotein</keyword>
<feature type="domain" description="Large ribosomal subunit protein uL11 C-terminal" evidence="5">
    <location>
        <begin position="37"/>
        <end position="107"/>
    </location>
</feature>
<proteinExistence type="inferred from homology"/>
<dbReference type="EMBL" id="JANJYI010000004">
    <property type="protein sequence ID" value="KAK2653960.1"/>
    <property type="molecule type" value="Genomic_DNA"/>
</dbReference>
<protein>
    <recommendedName>
        <fullName evidence="4">Large ribosomal subunit protein uL11m</fullName>
    </recommendedName>
</protein>
<evidence type="ECO:0000256" key="3">
    <source>
        <dbReference type="ARBA" id="ARBA00023274"/>
    </source>
</evidence>
<comment type="similarity">
    <text evidence="1">Belongs to the universal ribosomal protein uL11 family.</text>
</comment>
<dbReference type="SUPFAM" id="SSF54747">
    <property type="entry name" value="Ribosomal L11/L12e N-terminal domain"/>
    <property type="match status" value="1"/>
</dbReference>
<dbReference type="SMART" id="SM00649">
    <property type="entry name" value="RL11"/>
    <property type="match status" value="1"/>
</dbReference>
<dbReference type="GO" id="GO:0015934">
    <property type="term" value="C:large ribosomal subunit"/>
    <property type="evidence" value="ECO:0007669"/>
    <property type="project" value="TreeGrafter"/>
</dbReference>
<evidence type="ECO:0000259" key="5">
    <source>
        <dbReference type="Pfam" id="PF00298"/>
    </source>
</evidence>
<dbReference type="GO" id="GO:0070180">
    <property type="term" value="F:large ribosomal subunit rRNA binding"/>
    <property type="evidence" value="ECO:0007669"/>
    <property type="project" value="TreeGrafter"/>
</dbReference>
<evidence type="ECO:0000256" key="1">
    <source>
        <dbReference type="ARBA" id="ARBA00010537"/>
    </source>
</evidence>
<name>A0AAD9X703_9ROSI</name>
<gene>
    <name evidence="6" type="ORF">Ddye_013816</name>
</gene>
<dbReference type="PANTHER" id="PTHR11661:SF1">
    <property type="entry name" value="LARGE RIBOSOMAL SUBUNIT PROTEIN UL11M"/>
    <property type="match status" value="1"/>
</dbReference>
<keyword evidence="7" id="KW-1185">Reference proteome</keyword>
<evidence type="ECO:0000256" key="2">
    <source>
        <dbReference type="ARBA" id="ARBA00022980"/>
    </source>
</evidence>
<comment type="caution">
    <text evidence="6">The sequence shown here is derived from an EMBL/GenBank/DDBJ whole genome shotgun (WGS) entry which is preliminary data.</text>
</comment>
<dbReference type="CDD" id="cd00349">
    <property type="entry name" value="Ribosomal_L11"/>
    <property type="match status" value="1"/>
</dbReference>
<dbReference type="AlphaFoldDB" id="A0AAD9X703"/>
<dbReference type="Proteomes" id="UP001280121">
    <property type="component" value="Unassembled WGS sequence"/>
</dbReference>
<dbReference type="Gene3D" id="3.30.1550.10">
    <property type="entry name" value="Ribosomal protein L11/L12, N-terminal domain"/>
    <property type="match status" value="1"/>
</dbReference>